<dbReference type="Pfam" id="PF13581">
    <property type="entry name" value="HATPase_c_2"/>
    <property type="match status" value="1"/>
</dbReference>
<organism evidence="3 4">
    <name type="scientific">Candidatus Competibacter denitrificans Run_A_D11</name>
    <dbReference type="NCBI Taxonomy" id="1400863"/>
    <lineage>
        <taxon>Bacteria</taxon>
        <taxon>Pseudomonadati</taxon>
        <taxon>Pseudomonadota</taxon>
        <taxon>Gammaproteobacteria</taxon>
        <taxon>Candidatus Competibacteraceae</taxon>
        <taxon>Candidatus Competibacter</taxon>
    </lineage>
</organism>
<dbReference type="InterPro" id="IPR003594">
    <property type="entry name" value="HATPase_dom"/>
</dbReference>
<dbReference type="Gene3D" id="3.30.565.10">
    <property type="entry name" value="Histidine kinase-like ATPase, C-terminal domain"/>
    <property type="match status" value="1"/>
</dbReference>
<dbReference type="AlphaFoldDB" id="W6M6G0"/>
<gene>
    <name evidence="3" type="ORF">BN873_50007</name>
</gene>
<protein>
    <recommendedName>
        <fullName evidence="2">Histidine kinase/HSP90-like ATPase domain-containing protein</fullName>
    </recommendedName>
</protein>
<evidence type="ECO:0000313" key="3">
    <source>
        <dbReference type="EMBL" id="CDI03501.1"/>
    </source>
</evidence>
<feature type="domain" description="Histidine kinase/HSP90-like ATPase" evidence="2">
    <location>
        <begin position="14"/>
        <end position="135"/>
    </location>
</feature>
<dbReference type="GO" id="GO:0004674">
    <property type="term" value="F:protein serine/threonine kinase activity"/>
    <property type="evidence" value="ECO:0007669"/>
    <property type="project" value="UniProtKB-KW"/>
</dbReference>
<proteinExistence type="predicted"/>
<keyword evidence="1" id="KW-0418">Kinase</keyword>
<reference evidence="3" key="1">
    <citation type="submission" date="2013-07" db="EMBL/GenBank/DDBJ databases">
        <authorList>
            <person name="McIlroy S."/>
        </authorList>
    </citation>
    <scope>NUCLEOTIDE SEQUENCE [LARGE SCALE GENOMIC DNA]</scope>
    <source>
        <strain evidence="3">Run_A_D11</strain>
    </source>
</reference>
<comment type="caution">
    <text evidence="3">The sequence shown here is derived from an EMBL/GenBank/DDBJ whole genome shotgun (WGS) entry which is preliminary data.</text>
</comment>
<dbReference type="SUPFAM" id="SSF55874">
    <property type="entry name" value="ATPase domain of HSP90 chaperone/DNA topoisomerase II/histidine kinase"/>
    <property type="match status" value="1"/>
</dbReference>
<sequence length="142" mass="15650">MDENLEINVAGDLPAITEAKDAIEAFCARRDVPERVTLSLSLAVDELLANVVNHGGQDPGAIPDIRLRVRLEHNQLVTELSDSGQPFNPLAAPPPELDLDLDDKPIGGLGIHLVRQLMDDVQYRREGAYNRVTLRQRLNPAD</sequence>
<dbReference type="InterPro" id="IPR036890">
    <property type="entry name" value="HATPase_C_sf"/>
</dbReference>
<keyword evidence="1" id="KW-0723">Serine/threonine-protein kinase</keyword>
<evidence type="ECO:0000256" key="1">
    <source>
        <dbReference type="ARBA" id="ARBA00022527"/>
    </source>
</evidence>
<name>W6M6G0_9GAMM</name>
<evidence type="ECO:0000259" key="2">
    <source>
        <dbReference type="Pfam" id="PF13581"/>
    </source>
</evidence>
<dbReference type="Proteomes" id="UP000035760">
    <property type="component" value="Unassembled WGS sequence"/>
</dbReference>
<reference evidence="3" key="2">
    <citation type="submission" date="2014-03" db="EMBL/GenBank/DDBJ databases">
        <title>Candidatus Competibacter-lineage genomes retrieved from metagenomes reveal functional metabolic diversity.</title>
        <authorList>
            <person name="McIlroy S.J."/>
            <person name="Albertsen M."/>
            <person name="Andresen E.K."/>
            <person name="Saunders A.M."/>
            <person name="Kristiansen R."/>
            <person name="Stokholm-Bjerregaard M."/>
            <person name="Nielsen K.L."/>
            <person name="Nielsen P.H."/>
        </authorList>
    </citation>
    <scope>NUCLEOTIDE SEQUENCE</scope>
    <source>
        <strain evidence="3">Run_A_D11</strain>
    </source>
</reference>
<dbReference type="CDD" id="cd16936">
    <property type="entry name" value="HATPase_RsbW-like"/>
    <property type="match status" value="1"/>
</dbReference>
<evidence type="ECO:0000313" key="4">
    <source>
        <dbReference type="Proteomes" id="UP000035760"/>
    </source>
</evidence>
<accession>W6M6G0</accession>
<dbReference type="STRING" id="1400863.BN873_50007"/>
<dbReference type="PANTHER" id="PTHR35526:SF6">
    <property type="entry name" value="SLR1861 PROTEIN"/>
    <property type="match status" value="1"/>
</dbReference>
<dbReference type="PANTHER" id="PTHR35526">
    <property type="entry name" value="ANTI-SIGMA-F FACTOR RSBW-RELATED"/>
    <property type="match status" value="1"/>
</dbReference>
<dbReference type="EMBL" id="CBTJ020000058">
    <property type="protein sequence ID" value="CDI03501.1"/>
    <property type="molecule type" value="Genomic_DNA"/>
</dbReference>
<keyword evidence="4" id="KW-1185">Reference proteome</keyword>
<dbReference type="InterPro" id="IPR050267">
    <property type="entry name" value="Anti-sigma-factor_SerPK"/>
</dbReference>
<keyword evidence="1" id="KW-0808">Transferase</keyword>